<sequence length="283" mass="31290">MILIIGSSYPHSGQSASLCALAIALVSSSLHLLVWGLLGTPALVVITLSKPRVFYTGVRSDAAGQRLAQAPPSTQLSAPTKRRRRHTLWNEERRDPSQEDPPQGAQPAKAALPYGAPSPKTVQLPISRVKAPPPSSSLRRVAMMAARPWERRLPHQPLTTATTSRPPPASPYRRRQLLSTALTLLESQQLSQRPHRRSLTGRHLRRAAISAACLRSGDSLNRPTRPRHRTVHAQPPATTAYPNRSPIPPSRHPRLARMERRLPKPSITALPHRTPLPARYLER</sequence>
<name>A0A2H3JBT9_WOLCO</name>
<dbReference type="Proteomes" id="UP000218811">
    <property type="component" value="Unassembled WGS sequence"/>
</dbReference>
<feature type="compositionally biased region" description="Basic and acidic residues" evidence="1">
    <location>
        <begin position="88"/>
        <end position="97"/>
    </location>
</feature>
<evidence type="ECO:0000313" key="2">
    <source>
        <dbReference type="EMBL" id="PCH39656.1"/>
    </source>
</evidence>
<protein>
    <submittedName>
        <fullName evidence="2">Uncharacterized protein</fullName>
    </submittedName>
</protein>
<organism evidence="2 3">
    <name type="scientific">Wolfiporia cocos (strain MD-104)</name>
    <name type="common">Brown rot fungus</name>
    <dbReference type="NCBI Taxonomy" id="742152"/>
    <lineage>
        <taxon>Eukaryota</taxon>
        <taxon>Fungi</taxon>
        <taxon>Dikarya</taxon>
        <taxon>Basidiomycota</taxon>
        <taxon>Agaricomycotina</taxon>
        <taxon>Agaricomycetes</taxon>
        <taxon>Polyporales</taxon>
        <taxon>Phaeolaceae</taxon>
        <taxon>Wolfiporia</taxon>
    </lineage>
</organism>
<feature type="region of interest" description="Disordered" evidence="1">
    <location>
        <begin position="65"/>
        <end position="121"/>
    </location>
</feature>
<dbReference type="EMBL" id="KB468031">
    <property type="protein sequence ID" value="PCH39656.1"/>
    <property type="molecule type" value="Genomic_DNA"/>
</dbReference>
<keyword evidence="3" id="KW-1185">Reference proteome</keyword>
<feature type="region of interest" description="Disordered" evidence="1">
    <location>
        <begin position="217"/>
        <end position="283"/>
    </location>
</feature>
<reference evidence="2 3" key="1">
    <citation type="journal article" date="2012" name="Science">
        <title>The Paleozoic origin of enzymatic lignin decomposition reconstructed from 31 fungal genomes.</title>
        <authorList>
            <person name="Floudas D."/>
            <person name="Binder M."/>
            <person name="Riley R."/>
            <person name="Barry K."/>
            <person name="Blanchette R.A."/>
            <person name="Henrissat B."/>
            <person name="Martinez A.T."/>
            <person name="Otillar R."/>
            <person name="Spatafora J.W."/>
            <person name="Yadav J.S."/>
            <person name="Aerts A."/>
            <person name="Benoit I."/>
            <person name="Boyd A."/>
            <person name="Carlson A."/>
            <person name="Copeland A."/>
            <person name="Coutinho P.M."/>
            <person name="de Vries R.P."/>
            <person name="Ferreira P."/>
            <person name="Findley K."/>
            <person name="Foster B."/>
            <person name="Gaskell J."/>
            <person name="Glotzer D."/>
            <person name="Gorecki P."/>
            <person name="Heitman J."/>
            <person name="Hesse C."/>
            <person name="Hori C."/>
            <person name="Igarashi K."/>
            <person name="Jurgens J.A."/>
            <person name="Kallen N."/>
            <person name="Kersten P."/>
            <person name="Kohler A."/>
            <person name="Kuees U."/>
            <person name="Kumar T.K.A."/>
            <person name="Kuo A."/>
            <person name="LaButti K."/>
            <person name="Larrondo L.F."/>
            <person name="Lindquist E."/>
            <person name="Ling A."/>
            <person name="Lombard V."/>
            <person name="Lucas S."/>
            <person name="Lundell T."/>
            <person name="Martin R."/>
            <person name="McLaughlin D.J."/>
            <person name="Morgenstern I."/>
            <person name="Morin E."/>
            <person name="Murat C."/>
            <person name="Nagy L.G."/>
            <person name="Nolan M."/>
            <person name="Ohm R.A."/>
            <person name="Patyshakuliyeva A."/>
            <person name="Rokas A."/>
            <person name="Ruiz-Duenas F.J."/>
            <person name="Sabat G."/>
            <person name="Salamov A."/>
            <person name="Samejima M."/>
            <person name="Schmutz J."/>
            <person name="Slot J.C."/>
            <person name="St John F."/>
            <person name="Stenlid J."/>
            <person name="Sun H."/>
            <person name="Sun S."/>
            <person name="Syed K."/>
            <person name="Tsang A."/>
            <person name="Wiebenga A."/>
            <person name="Young D."/>
            <person name="Pisabarro A."/>
            <person name="Eastwood D.C."/>
            <person name="Martin F."/>
            <person name="Cullen D."/>
            <person name="Grigoriev I.V."/>
            <person name="Hibbett D.S."/>
        </authorList>
    </citation>
    <scope>NUCLEOTIDE SEQUENCE [LARGE SCALE GENOMIC DNA]</scope>
    <source>
        <strain evidence="2 3">MD-104</strain>
    </source>
</reference>
<accession>A0A2H3JBT9</accession>
<evidence type="ECO:0000313" key="3">
    <source>
        <dbReference type="Proteomes" id="UP000218811"/>
    </source>
</evidence>
<proteinExistence type="predicted"/>
<feature type="region of interest" description="Disordered" evidence="1">
    <location>
        <begin position="152"/>
        <end position="172"/>
    </location>
</feature>
<evidence type="ECO:0000256" key="1">
    <source>
        <dbReference type="SAM" id="MobiDB-lite"/>
    </source>
</evidence>
<dbReference type="AlphaFoldDB" id="A0A2H3JBT9"/>
<gene>
    <name evidence="2" type="ORF">WOLCODRAFT_159240</name>
</gene>